<dbReference type="Proteomes" id="UP000002051">
    <property type="component" value="Unassembled WGS sequence"/>
</dbReference>
<dbReference type="Pfam" id="PF23282">
    <property type="entry name" value="WHD_ROQ1"/>
    <property type="match status" value="1"/>
</dbReference>
<dbReference type="GO" id="GO:0043531">
    <property type="term" value="F:ADP binding"/>
    <property type="evidence" value="ECO:0007669"/>
    <property type="project" value="InterPro"/>
</dbReference>
<name>G7L6L8_MEDTR</name>
<dbReference type="OrthoDB" id="1217440at2759"/>
<evidence type="ECO:0000313" key="8">
    <source>
        <dbReference type="EnsemblPlants" id="AES80275"/>
    </source>
</evidence>
<dbReference type="SMART" id="SM00255">
    <property type="entry name" value="TIR"/>
    <property type="match status" value="1"/>
</dbReference>
<reference evidence="6 9" key="1">
    <citation type="journal article" date="2011" name="Nature">
        <title>The Medicago genome provides insight into the evolution of rhizobial symbioses.</title>
        <authorList>
            <person name="Young N.D."/>
            <person name="Debelle F."/>
            <person name="Oldroyd G.E."/>
            <person name="Geurts R."/>
            <person name="Cannon S.B."/>
            <person name="Udvardi M.K."/>
            <person name="Benedito V.A."/>
            <person name="Mayer K.F."/>
            <person name="Gouzy J."/>
            <person name="Schoof H."/>
            <person name="Van de Peer Y."/>
            <person name="Proost S."/>
            <person name="Cook D.R."/>
            <person name="Meyers B.C."/>
            <person name="Spannagl M."/>
            <person name="Cheung F."/>
            <person name="De Mita S."/>
            <person name="Krishnakumar V."/>
            <person name="Gundlach H."/>
            <person name="Zhou S."/>
            <person name="Mudge J."/>
            <person name="Bharti A.K."/>
            <person name="Murray J.D."/>
            <person name="Naoumkina M.A."/>
            <person name="Rosen B."/>
            <person name="Silverstein K.A."/>
            <person name="Tang H."/>
            <person name="Rombauts S."/>
            <person name="Zhao P.X."/>
            <person name="Zhou P."/>
            <person name="Barbe V."/>
            <person name="Bardou P."/>
            <person name="Bechner M."/>
            <person name="Bellec A."/>
            <person name="Berger A."/>
            <person name="Berges H."/>
            <person name="Bidwell S."/>
            <person name="Bisseling T."/>
            <person name="Choisne N."/>
            <person name="Couloux A."/>
            <person name="Denny R."/>
            <person name="Deshpande S."/>
            <person name="Dai X."/>
            <person name="Doyle J.J."/>
            <person name="Dudez A.M."/>
            <person name="Farmer A.D."/>
            <person name="Fouteau S."/>
            <person name="Franken C."/>
            <person name="Gibelin C."/>
            <person name="Gish J."/>
            <person name="Goldstein S."/>
            <person name="Gonzalez A.J."/>
            <person name="Green P.J."/>
            <person name="Hallab A."/>
            <person name="Hartog M."/>
            <person name="Hua A."/>
            <person name="Humphray S.J."/>
            <person name="Jeong D.H."/>
            <person name="Jing Y."/>
            <person name="Jocker A."/>
            <person name="Kenton S.M."/>
            <person name="Kim D.J."/>
            <person name="Klee K."/>
            <person name="Lai H."/>
            <person name="Lang C."/>
            <person name="Lin S."/>
            <person name="Macmil S.L."/>
            <person name="Magdelenat G."/>
            <person name="Matthews L."/>
            <person name="McCorrison J."/>
            <person name="Monaghan E.L."/>
            <person name="Mun J.H."/>
            <person name="Najar F.Z."/>
            <person name="Nicholson C."/>
            <person name="Noirot C."/>
            <person name="O'Bleness M."/>
            <person name="Paule C.R."/>
            <person name="Poulain J."/>
            <person name="Prion F."/>
            <person name="Qin B."/>
            <person name="Qu C."/>
            <person name="Retzel E.F."/>
            <person name="Riddle C."/>
            <person name="Sallet E."/>
            <person name="Samain S."/>
            <person name="Samson N."/>
            <person name="Sanders I."/>
            <person name="Saurat O."/>
            <person name="Scarpelli C."/>
            <person name="Schiex T."/>
            <person name="Segurens B."/>
            <person name="Severin A.J."/>
            <person name="Sherrier D.J."/>
            <person name="Shi R."/>
            <person name="Sims S."/>
            <person name="Singer S.R."/>
            <person name="Sinharoy S."/>
            <person name="Sterck L."/>
            <person name="Viollet A."/>
            <person name="Wang B.B."/>
            <person name="Wang K."/>
            <person name="Wang M."/>
            <person name="Wang X."/>
            <person name="Warfsmann J."/>
            <person name="Weissenbach J."/>
            <person name="White D.D."/>
            <person name="White J.D."/>
            <person name="Wiley G.B."/>
            <person name="Wincker P."/>
            <person name="Xing Y."/>
            <person name="Yang L."/>
            <person name="Yao Z."/>
            <person name="Ying F."/>
            <person name="Zhai J."/>
            <person name="Zhou L."/>
            <person name="Zuber A."/>
            <person name="Denarie J."/>
            <person name="Dixon R.A."/>
            <person name="May G.D."/>
            <person name="Schwartz D.C."/>
            <person name="Rogers J."/>
            <person name="Quetier F."/>
            <person name="Town C.D."/>
            <person name="Roe B.A."/>
        </authorList>
    </citation>
    <scope>NUCLEOTIDE SEQUENCE [LARGE SCALE GENOMIC DNA]</scope>
    <source>
        <strain evidence="6">A17</strain>
        <strain evidence="8 9">cv. Jemalong A17</strain>
    </source>
</reference>
<dbReference type="EMBL" id="PSQE01000007">
    <property type="protein sequence ID" value="RHN47028.1"/>
    <property type="molecule type" value="Genomic_DNA"/>
</dbReference>
<gene>
    <name evidence="8" type="primary">11413732</name>
    <name evidence="6" type="ordered locus">MTR_7g078770</name>
    <name evidence="7" type="ORF">MtrunA17_Chr7g0248511</name>
</gene>
<dbReference type="InterPro" id="IPR000157">
    <property type="entry name" value="TIR_dom"/>
</dbReference>
<dbReference type="PROSITE" id="PS50104">
    <property type="entry name" value="TIR"/>
    <property type="match status" value="1"/>
</dbReference>
<keyword evidence="1" id="KW-0433">Leucine-rich repeat</keyword>
<dbReference type="InterPro" id="IPR032675">
    <property type="entry name" value="LRR_dom_sf"/>
</dbReference>
<dbReference type="InterPro" id="IPR035897">
    <property type="entry name" value="Toll_tir_struct_dom_sf"/>
</dbReference>
<dbReference type="InterPro" id="IPR027417">
    <property type="entry name" value="P-loop_NTPase"/>
</dbReference>
<reference evidence="7" key="4">
    <citation type="journal article" date="2018" name="Nat. Plants">
        <title>Whole-genome landscape of Medicago truncatula symbiotic genes.</title>
        <authorList>
            <person name="Pecrix Y."/>
            <person name="Gamas P."/>
            <person name="Carrere S."/>
        </authorList>
    </citation>
    <scope>NUCLEOTIDE SEQUENCE</scope>
    <source>
        <tissue evidence="7">Leaves</tissue>
    </source>
</reference>
<dbReference type="Gene3D" id="3.40.50.10140">
    <property type="entry name" value="Toll/interleukin-1 receptor homology (TIR) domain"/>
    <property type="match status" value="1"/>
</dbReference>
<dbReference type="GO" id="GO:0003677">
    <property type="term" value="F:DNA binding"/>
    <property type="evidence" value="ECO:0007669"/>
    <property type="project" value="UniProtKB-KW"/>
</dbReference>
<dbReference type="KEGG" id="mtr:11413732"/>
<dbReference type="Gramene" id="rna41576">
    <property type="protein sequence ID" value="RHN47028.1"/>
    <property type="gene ID" value="gene41576"/>
</dbReference>
<sequence length="1122" mass="127587">MATFTICEASSSSPCSSSSTTRLCSYHVFLSFRGEDTRKGFTDHLRAALERKGITTFRDDKDLERGKNISEKLINAIKDSMFAITIISPDYASSTWCLDELQMIMECSSNNNLHVLPVFYGVDPSDVRHQRGSFEEAFRKHLEKFGQNSDRVERWRNAMNKVAGYSGWDSKGQHEALLVESIAQHIHRKLVPKLSSCTENLVGIESKVEEVNKLIGMGLNDVRFIGIWGMGGIGKSTIARAVYEAIRCEFQLTCFLENVREISETNGLVHLQRQLLSHMSISRNDFHNLYDGKKTIQNSFRRKKVLLVLDDVNELNQLENMAGKQDWFGPGSRVIITTRDKHLLMTHGVHKTYEVWMLFQNEALNLFCLKAFKGDKPQEGYLDLSKEVVDYTGGLPLALEVFGSYLYGRNVDLWHSAIKKIRSVPLRKIQDKLEISYESLDPMEKDVFLDIACFFKGMKIDKVIDILENCGYFPKIIIQVLIDRSLITLDRVNNKLGMHDLLQEMGRNIVFQESPNDPGRCSRLWSKEDIDSVLTKNKGTEKISSVVLNLLQPYEARWSTEAFSKTSQLKLLNLNEVQLPLGLSCLPCSLKVLRWRGCPLKTLAQTNQLDEVVDIKLSHSKIEKLWHGVYFMEKLKYLNLKFSKNLKRLPDFSGVPNLEKLILKGCSILTEVHLSLVHHKKVVVVSLKNCKSLKSLPGKLEMSSLKKLILSGCSEFKFLPEFGEKMENLSILALKGTDIRKLPLSLGSLVGLTNLNLKDCKSLVCLPDTIHGLNSLIILNISGCSRLCRLPDGLKEIQCLKELHANDTAIDELPSFIFYLDNLKVLSFAGCQGPPAMSTNWFPFNWMFGGQSASTGFRLPTSFLSLHSLKYLNLSYCNLSEESIPNYFHHLSSLKSLDLTGNNFVIIPSSISKLSRLRFLCLNWCEQLQLLPELPSRIMQLDASNCDSLETRKFDPIESFMKGRCLPATRFDMLIPFPGDEIPSWCVSQGSVSWAKVHIPNNLPQDEWVGFALCFQLVSYTFPPELCNHEIDCYLFSPNGKQLILISTRRLPPMDPCYPHLYILYLSIEQFRDKILQDDYWDGVEFSLKCYCCHSLRIFSSGCRLVCKQVVEVFQDQTVVSP</sequence>
<evidence type="ECO:0000256" key="3">
    <source>
        <dbReference type="ARBA" id="ARBA00022821"/>
    </source>
</evidence>
<dbReference type="SUPFAM" id="SSF52058">
    <property type="entry name" value="L domain-like"/>
    <property type="match status" value="2"/>
</dbReference>
<dbReference type="PRINTS" id="PR00364">
    <property type="entry name" value="DISEASERSIST"/>
</dbReference>
<dbReference type="Pfam" id="PF00931">
    <property type="entry name" value="NB-ARC"/>
    <property type="match status" value="1"/>
</dbReference>
<organism evidence="6 9">
    <name type="scientific">Medicago truncatula</name>
    <name type="common">Barrel medic</name>
    <name type="synonym">Medicago tribuloides</name>
    <dbReference type="NCBI Taxonomy" id="3880"/>
    <lineage>
        <taxon>Eukaryota</taxon>
        <taxon>Viridiplantae</taxon>
        <taxon>Streptophyta</taxon>
        <taxon>Embryophyta</taxon>
        <taxon>Tracheophyta</taxon>
        <taxon>Spermatophyta</taxon>
        <taxon>Magnoliopsida</taxon>
        <taxon>eudicotyledons</taxon>
        <taxon>Gunneridae</taxon>
        <taxon>Pentapetalae</taxon>
        <taxon>rosids</taxon>
        <taxon>fabids</taxon>
        <taxon>Fabales</taxon>
        <taxon>Fabaceae</taxon>
        <taxon>Papilionoideae</taxon>
        <taxon>50 kb inversion clade</taxon>
        <taxon>NPAAA clade</taxon>
        <taxon>Hologalegina</taxon>
        <taxon>IRL clade</taxon>
        <taxon>Trifolieae</taxon>
        <taxon>Medicago</taxon>
    </lineage>
</organism>
<dbReference type="EMBL" id="CM001223">
    <property type="protein sequence ID" value="AES80275.1"/>
    <property type="molecule type" value="Genomic_DNA"/>
</dbReference>
<dbReference type="Proteomes" id="UP000265566">
    <property type="component" value="Chromosome 7"/>
</dbReference>
<dbReference type="InterPro" id="IPR044974">
    <property type="entry name" value="Disease_R_plants"/>
</dbReference>
<dbReference type="eggNOG" id="ENOG502R41B">
    <property type="taxonomic scope" value="Eukaryota"/>
</dbReference>
<proteinExistence type="predicted"/>
<keyword evidence="9" id="KW-1185">Reference proteome</keyword>
<dbReference type="InterPro" id="IPR058192">
    <property type="entry name" value="WHD_ROQ1-like"/>
</dbReference>
<dbReference type="SMART" id="SM00369">
    <property type="entry name" value="LRR_TYP"/>
    <property type="match status" value="3"/>
</dbReference>
<evidence type="ECO:0000313" key="6">
    <source>
        <dbReference type="EMBL" id="AES80275.1"/>
    </source>
</evidence>
<dbReference type="SUPFAM" id="SSF46785">
    <property type="entry name" value="Winged helix' DNA-binding domain"/>
    <property type="match status" value="1"/>
</dbReference>
<dbReference type="EnsemblPlants" id="AES80275">
    <property type="protein sequence ID" value="AES80275"/>
    <property type="gene ID" value="MTR_7g078770"/>
</dbReference>
<feature type="domain" description="TIR" evidence="5">
    <location>
        <begin position="24"/>
        <end position="190"/>
    </location>
</feature>
<dbReference type="InterPro" id="IPR002182">
    <property type="entry name" value="NB-ARC"/>
</dbReference>
<accession>G7L6L8</accession>
<keyword evidence="3" id="KW-0611">Plant defense</keyword>
<dbReference type="AlphaFoldDB" id="G7L6L8"/>
<dbReference type="InterPro" id="IPR036390">
    <property type="entry name" value="WH_DNA-bd_sf"/>
</dbReference>
<dbReference type="Pfam" id="PF01582">
    <property type="entry name" value="TIR"/>
    <property type="match status" value="1"/>
</dbReference>
<dbReference type="GO" id="GO:0006952">
    <property type="term" value="P:defense response"/>
    <property type="evidence" value="ECO:0007669"/>
    <property type="project" value="UniProtKB-KW"/>
</dbReference>
<evidence type="ECO:0000259" key="5">
    <source>
        <dbReference type="PROSITE" id="PS50104"/>
    </source>
</evidence>
<dbReference type="Gene3D" id="1.10.8.430">
    <property type="entry name" value="Helical domain of apoptotic protease-activating factors"/>
    <property type="match status" value="1"/>
</dbReference>
<evidence type="ECO:0000256" key="1">
    <source>
        <dbReference type="ARBA" id="ARBA00022614"/>
    </source>
</evidence>
<dbReference type="Gene3D" id="3.80.10.10">
    <property type="entry name" value="Ribonuclease Inhibitor"/>
    <property type="match status" value="3"/>
</dbReference>
<dbReference type="PANTHER" id="PTHR11017">
    <property type="entry name" value="LEUCINE-RICH REPEAT-CONTAINING PROTEIN"/>
    <property type="match status" value="1"/>
</dbReference>
<keyword evidence="2" id="KW-0677">Repeat</keyword>
<dbReference type="InterPro" id="IPR042197">
    <property type="entry name" value="Apaf_helical"/>
</dbReference>
<dbReference type="GO" id="GO:0007165">
    <property type="term" value="P:signal transduction"/>
    <property type="evidence" value="ECO:0007669"/>
    <property type="project" value="InterPro"/>
</dbReference>
<reference evidence="6 9" key="2">
    <citation type="journal article" date="2014" name="BMC Genomics">
        <title>An improved genome release (version Mt4.0) for the model legume Medicago truncatula.</title>
        <authorList>
            <person name="Tang H."/>
            <person name="Krishnakumar V."/>
            <person name="Bidwell S."/>
            <person name="Rosen B."/>
            <person name="Chan A."/>
            <person name="Zhou S."/>
            <person name="Gentzbittel L."/>
            <person name="Childs K.L."/>
            <person name="Yandell M."/>
            <person name="Gundlach H."/>
            <person name="Mayer K.F."/>
            <person name="Schwartz D.C."/>
            <person name="Town C.D."/>
        </authorList>
    </citation>
    <scope>GENOME REANNOTATION</scope>
    <source>
        <strain evidence="8 9">cv. Jemalong A17</strain>
    </source>
</reference>
<dbReference type="FunFam" id="3.40.50.10140:FF:000007">
    <property type="entry name" value="Disease resistance protein (TIR-NBS-LRR class)"/>
    <property type="match status" value="1"/>
</dbReference>
<dbReference type="Gene3D" id="3.40.50.300">
    <property type="entry name" value="P-loop containing nucleotide triphosphate hydrolases"/>
    <property type="match status" value="1"/>
</dbReference>
<dbReference type="InterPro" id="IPR003591">
    <property type="entry name" value="Leu-rich_rpt_typical-subtyp"/>
</dbReference>
<dbReference type="OMA" id="FTICEAS"/>
<keyword evidence="4" id="KW-0520">NAD</keyword>
<dbReference type="SUPFAM" id="SSF52540">
    <property type="entry name" value="P-loop containing nucleoside triphosphate hydrolases"/>
    <property type="match status" value="1"/>
</dbReference>
<reference evidence="8" key="3">
    <citation type="submission" date="2015-04" db="UniProtKB">
        <authorList>
            <consortium name="EnsemblPlants"/>
        </authorList>
    </citation>
    <scope>IDENTIFICATION</scope>
    <source>
        <strain evidence="8">cv. Jemalong A17</strain>
    </source>
</reference>
<evidence type="ECO:0000256" key="2">
    <source>
        <dbReference type="ARBA" id="ARBA00022737"/>
    </source>
</evidence>
<dbReference type="SUPFAM" id="SSF52200">
    <property type="entry name" value="Toll/Interleukin receptor TIR domain"/>
    <property type="match status" value="1"/>
</dbReference>
<dbReference type="HOGENOM" id="CLU_001561_0_2_1"/>
<evidence type="ECO:0000313" key="7">
    <source>
        <dbReference type="EMBL" id="RHN47028.1"/>
    </source>
</evidence>
<evidence type="ECO:0000256" key="4">
    <source>
        <dbReference type="ARBA" id="ARBA00023027"/>
    </source>
</evidence>
<protein>
    <submittedName>
        <fullName evidence="6">Disease resistance protein (TIR-NBS-LRR class), putative</fullName>
    </submittedName>
    <submittedName>
        <fullName evidence="7">Putative TIR domain, winged helix-turn-helix DNA-binding domain-containing protein</fullName>
    </submittedName>
</protein>
<dbReference type="PANTHER" id="PTHR11017:SF559">
    <property type="entry name" value="DISEASE RESISTANCE PROTEIN CHL1"/>
    <property type="match status" value="1"/>
</dbReference>
<dbReference type="PaxDb" id="3880-AES80275"/>
<keyword evidence="7" id="KW-0238">DNA-binding</keyword>
<evidence type="ECO:0000313" key="9">
    <source>
        <dbReference type="Proteomes" id="UP000002051"/>
    </source>
</evidence>